<accession>A0ABT1LY19</accession>
<reference evidence="1 2" key="1">
    <citation type="submission" date="2022-06" db="EMBL/GenBank/DDBJ databases">
        <title>Mycolicibacterium sp. CAU 1645 isolated from seawater.</title>
        <authorList>
            <person name="Kim W."/>
        </authorList>
    </citation>
    <scope>NUCLEOTIDE SEQUENCE [LARGE SCALE GENOMIC DNA]</scope>
    <source>
        <strain evidence="1 2">CAU 1645</strain>
    </source>
</reference>
<gene>
    <name evidence="1" type="ORF">NM203_06335</name>
</gene>
<name>A0ABT1LY19_9MYCO</name>
<keyword evidence="2" id="KW-1185">Reference proteome</keyword>
<protein>
    <submittedName>
        <fullName evidence="1">Uncharacterized protein</fullName>
    </submittedName>
</protein>
<dbReference type="Proteomes" id="UP001651690">
    <property type="component" value="Unassembled WGS sequence"/>
</dbReference>
<proteinExistence type="predicted"/>
<sequence>MSETVGVAAPLLLGEVRFRRDGDRLCVDHAPSVMWFALYVLERCRAEPDVGLSYDGSLITLRAANGTWVWRLTGRRCGHRWSTDGEPFDMVEAVWPD</sequence>
<comment type="caution">
    <text evidence="1">The sequence shown here is derived from an EMBL/GenBank/DDBJ whole genome shotgun (WGS) entry which is preliminary data.</text>
</comment>
<organism evidence="1 2">
    <name type="scientific">Mycolicibacterium arenosum</name>
    <dbReference type="NCBI Taxonomy" id="2952157"/>
    <lineage>
        <taxon>Bacteria</taxon>
        <taxon>Bacillati</taxon>
        <taxon>Actinomycetota</taxon>
        <taxon>Actinomycetes</taxon>
        <taxon>Mycobacteriales</taxon>
        <taxon>Mycobacteriaceae</taxon>
        <taxon>Mycolicibacterium</taxon>
    </lineage>
</organism>
<dbReference type="EMBL" id="JANDBD010000002">
    <property type="protein sequence ID" value="MCP9271798.1"/>
    <property type="molecule type" value="Genomic_DNA"/>
</dbReference>
<dbReference type="RefSeq" id="WP_255058870.1">
    <property type="nucleotide sequence ID" value="NZ_JANDBD010000002.1"/>
</dbReference>
<evidence type="ECO:0000313" key="2">
    <source>
        <dbReference type="Proteomes" id="UP001651690"/>
    </source>
</evidence>
<evidence type="ECO:0000313" key="1">
    <source>
        <dbReference type="EMBL" id="MCP9271798.1"/>
    </source>
</evidence>